<feature type="domain" description="BRCT" evidence="3">
    <location>
        <begin position="403"/>
        <end position="493"/>
    </location>
</feature>
<evidence type="ECO:0000256" key="1">
    <source>
        <dbReference type="ARBA" id="ARBA00022737"/>
    </source>
</evidence>
<feature type="compositionally biased region" description="Basic residues" evidence="2">
    <location>
        <begin position="205"/>
        <end position="217"/>
    </location>
</feature>
<evidence type="ECO:0000313" key="5">
    <source>
        <dbReference type="Proteomes" id="UP000053342"/>
    </source>
</evidence>
<dbReference type="PROSITE" id="PS50172">
    <property type="entry name" value="BRCT"/>
    <property type="match status" value="4"/>
</dbReference>
<gene>
    <name evidence="4" type="ORF">PV06_07425</name>
</gene>
<feature type="compositionally biased region" description="Basic and acidic residues" evidence="2">
    <location>
        <begin position="634"/>
        <end position="654"/>
    </location>
</feature>
<feature type="region of interest" description="Disordered" evidence="2">
    <location>
        <begin position="260"/>
        <end position="300"/>
    </location>
</feature>
<feature type="compositionally biased region" description="Low complexity" evidence="2">
    <location>
        <begin position="609"/>
        <end position="618"/>
    </location>
</feature>
<reference evidence="4 5" key="1">
    <citation type="submission" date="2015-01" db="EMBL/GenBank/DDBJ databases">
        <title>The Genome Sequence of Exophiala oligosperma CBS72588.</title>
        <authorList>
            <consortium name="The Broad Institute Genomics Platform"/>
            <person name="Cuomo C."/>
            <person name="de Hoog S."/>
            <person name="Gorbushina A."/>
            <person name="Stielow B."/>
            <person name="Teixiera M."/>
            <person name="Abouelleil A."/>
            <person name="Chapman S.B."/>
            <person name="Priest M."/>
            <person name="Young S.K."/>
            <person name="Wortman J."/>
            <person name="Nusbaum C."/>
            <person name="Birren B."/>
        </authorList>
    </citation>
    <scope>NUCLEOTIDE SEQUENCE [LARGE SCALE GENOMIC DNA]</scope>
    <source>
        <strain evidence="4 5">CBS 72588</strain>
    </source>
</reference>
<feature type="region of interest" description="Disordered" evidence="2">
    <location>
        <begin position="807"/>
        <end position="870"/>
    </location>
</feature>
<feature type="domain" description="BRCT" evidence="3">
    <location>
        <begin position="104"/>
        <end position="193"/>
    </location>
</feature>
<feature type="compositionally biased region" description="Low complexity" evidence="2">
    <location>
        <begin position="696"/>
        <end position="706"/>
    </location>
</feature>
<dbReference type="STRING" id="215243.A0A0D2BRX5"/>
<keyword evidence="5" id="KW-1185">Reference proteome</keyword>
<dbReference type="PANTHER" id="PTHR13561">
    <property type="entry name" value="DNA REPLICATION REGULATOR DPB11-RELATED"/>
    <property type="match status" value="1"/>
</dbReference>
<feature type="region of interest" description="Disordered" evidence="2">
    <location>
        <begin position="520"/>
        <end position="657"/>
    </location>
</feature>
<evidence type="ECO:0000313" key="4">
    <source>
        <dbReference type="EMBL" id="KIW40207.1"/>
    </source>
</evidence>
<accession>A0A0D2BRX5</accession>
<proteinExistence type="predicted"/>
<dbReference type="Proteomes" id="UP000053342">
    <property type="component" value="Unassembled WGS sequence"/>
</dbReference>
<name>A0A0D2BRX5_9EURO</name>
<dbReference type="GO" id="GO:0006270">
    <property type="term" value="P:DNA replication initiation"/>
    <property type="evidence" value="ECO:0007669"/>
    <property type="project" value="TreeGrafter"/>
</dbReference>
<dbReference type="InterPro" id="IPR059215">
    <property type="entry name" value="BRCT2_TopBP1-like"/>
</dbReference>
<dbReference type="RefSeq" id="XP_016260423.1">
    <property type="nucleotide sequence ID" value="XM_016408669.1"/>
</dbReference>
<dbReference type="EMBL" id="KN847338">
    <property type="protein sequence ID" value="KIW40207.1"/>
    <property type="molecule type" value="Genomic_DNA"/>
</dbReference>
<feature type="compositionally biased region" description="Polar residues" evidence="2">
    <location>
        <begin position="280"/>
        <end position="300"/>
    </location>
</feature>
<dbReference type="Pfam" id="PF12738">
    <property type="entry name" value="PTCB-BRCT"/>
    <property type="match status" value="2"/>
</dbReference>
<dbReference type="PANTHER" id="PTHR13561:SF20">
    <property type="entry name" value="DNA TOPOISOMERASE 2-BINDING PROTEIN 1"/>
    <property type="match status" value="1"/>
</dbReference>
<feature type="compositionally biased region" description="Polar residues" evidence="2">
    <location>
        <begin position="707"/>
        <end position="722"/>
    </location>
</feature>
<dbReference type="GO" id="GO:0033314">
    <property type="term" value="P:mitotic DNA replication checkpoint signaling"/>
    <property type="evidence" value="ECO:0007669"/>
    <property type="project" value="TreeGrafter"/>
</dbReference>
<feature type="domain" description="BRCT" evidence="3">
    <location>
        <begin position="300"/>
        <end position="397"/>
    </location>
</feature>
<dbReference type="SUPFAM" id="SSF52113">
    <property type="entry name" value="BRCT domain"/>
    <property type="match status" value="4"/>
</dbReference>
<dbReference type="HOGENOM" id="CLU_009893_1_1_1"/>
<protein>
    <recommendedName>
        <fullName evidence="3">BRCT domain-containing protein</fullName>
    </recommendedName>
</protein>
<dbReference type="Pfam" id="PF00533">
    <property type="entry name" value="BRCT"/>
    <property type="match status" value="1"/>
</dbReference>
<dbReference type="InterPro" id="IPR001357">
    <property type="entry name" value="BRCT_dom"/>
</dbReference>
<evidence type="ECO:0000259" key="3">
    <source>
        <dbReference type="PROSITE" id="PS50172"/>
    </source>
</evidence>
<dbReference type="CDD" id="cd17731">
    <property type="entry name" value="BRCT_TopBP1_rpt2_like"/>
    <property type="match status" value="1"/>
</dbReference>
<dbReference type="SMART" id="SM00292">
    <property type="entry name" value="BRCT"/>
    <property type="match status" value="4"/>
</dbReference>
<dbReference type="GO" id="GO:0007095">
    <property type="term" value="P:mitotic G2 DNA damage checkpoint signaling"/>
    <property type="evidence" value="ECO:0007669"/>
    <property type="project" value="TreeGrafter"/>
</dbReference>
<feature type="region of interest" description="Disordered" evidence="2">
    <location>
        <begin position="197"/>
        <end position="239"/>
    </location>
</feature>
<evidence type="ECO:0000256" key="2">
    <source>
        <dbReference type="SAM" id="MobiDB-lite"/>
    </source>
</evidence>
<feature type="compositionally biased region" description="Basic and acidic residues" evidence="2">
    <location>
        <begin position="554"/>
        <end position="570"/>
    </location>
</feature>
<keyword evidence="1" id="KW-0677">Repeat</keyword>
<organism evidence="4 5">
    <name type="scientific">Exophiala oligosperma</name>
    <dbReference type="NCBI Taxonomy" id="215243"/>
    <lineage>
        <taxon>Eukaryota</taxon>
        <taxon>Fungi</taxon>
        <taxon>Dikarya</taxon>
        <taxon>Ascomycota</taxon>
        <taxon>Pezizomycotina</taxon>
        <taxon>Eurotiomycetes</taxon>
        <taxon>Chaetothyriomycetidae</taxon>
        <taxon>Chaetothyriales</taxon>
        <taxon>Herpotrichiellaceae</taxon>
        <taxon>Exophiala</taxon>
    </lineage>
</organism>
<dbReference type="Gene3D" id="3.40.50.10190">
    <property type="entry name" value="BRCT domain"/>
    <property type="match status" value="4"/>
</dbReference>
<dbReference type="InterPro" id="IPR036420">
    <property type="entry name" value="BRCT_dom_sf"/>
</dbReference>
<feature type="compositionally biased region" description="Polar residues" evidence="2">
    <location>
        <begin position="541"/>
        <end position="552"/>
    </location>
</feature>
<dbReference type="OrthoDB" id="251770at2759"/>
<feature type="region of interest" description="Disordered" evidence="2">
    <location>
        <begin position="696"/>
        <end position="745"/>
    </location>
</feature>
<dbReference type="AlphaFoldDB" id="A0A0D2BRX5"/>
<dbReference type="VEuPathDB" id="FungiDB:PV06_07425"/>
<feature type="domain" description="BRCT" evidence="3">
    <location>
        <begin position="9"/>
        <end position="82"/>
    </location>
</feature>
<feature type="compositionally biased region" description="Basic and acidic residues" evidence="2">
    <location>
        <begin position="834"/>
        <end position="845"/>
    </location>
</feature>
<dbReference type="GeneID" id="27359499"/>
<sequence length="870" mass="96897">MAPANTRGSAERPLQGVVLCFTSIGPEERTRYAELATQMGAEHKLDLTSDTTHLIVGDTDTAKYKYVAREREDIKVLRPHWIEAIRELWIKDLPLDLEALATEYRMPTMSGLKICITGFDDLSFRAQLQQNVIENGGEYTGDLTKDVTHLIAAKPEGKKYEYALSWQKKVVSLKWYKDTLERGMQLDETLYHPNLPVSEQGIGSWKRRPRLSPRPAKRAREETSVPEPSRKLRRTASARLGSQTQNLWTDIVGGAGFEADTADRPRLQPSDSMPALRQNEVPTHQDSGNHSSTTAEKAQSWSGFLSGRQFIFRGFEERKHGIISRIVLEEGGMIIDAEDVDTHESDKTLLIMPHDVRRKRRTADLDLFIPGLETVSELWLERCMLDKTFIPPTRYQLGYIPWPSSTVLSSTTVNVSGFSGLETLHVSKIVATLGGSYVETFAPGVSVLVIRSGSHNKQKLGSAHEWGIPVVSEDWLWSTIKNGQKAGFKDYLVQSAGTKKSQEEEKRDLRARGEFVEVSTVPLRPEEKERRERPRSKSRHTSMGSIKATRNGSKSRDVSVEIHQDPREVKSATQEELDSMSDKPKNDLDQNETQGASFVQEDLPLQELSSNSSGNKSGVVEDVRTALSAVDGESGIKKSRADENSRTTKQDEKAGSIQALNGAIRDILDQGIRRKPAAAGGERPVKKSRLFGRALSNLSNASVSSNPRQSRASSIDSMNTDGMGSEIVPMPSERPPSGVTGSSTERETFAFTGRAKTTMTAGVTPLSLGMDDLDHPLDNQARRMEDEETPRMTQLCYEDPEEAVILREKLAASRRKKSKLGQDEHDPQPAITRAKPENRKIRDDDLLSCAGWGAGRRTRHKQKSPPDRVI</sequence>